<feature type="transmembrane region" description="Helical" evidence="8">
    <location>
        <begin position="51"/>
        <end position="71"/>
    </location>
</feature>
<dbReference type="GO" id="GO:0016020">
    <property type="term" value="C:membrane"/>
    <property type="evidence" value="ECO:0007669"/>
    <property type="project" value="UniProtKB-SubCell"/>
</dbReference>
<evidence type="ECO:0000256" key="8">
    <source>
        <dbReference type="SAM" id="Phobius"/>
    </source>
</evidence>
<comment type="subcellular location">
    <subcellularLocation>
        <location evidence="1">Membrane</location>
        <topology evidence="1">Multi-pass membrane protein</topology>
    </subcellularLocation>
</comment>
<reference evidence="10 11" key="1">
    <citation type="journal article" date="2012" name="J. Bacteriol.">
        <title>Genome Sequence of the Alkane-Degrading Bacterium Alcanivorax hongdengensis Type Strain A-11-3.</title>
        <authorList>
            <person name="Lai Q."/>
            <person name="Shao Z."/>
        </authorList>
    </citation>
    <scope>NUCLEOTIDE SEQUENCE [LARGE SCALE GENOMIC DNA]</scope>
    <source>
        <strain evidence="10 11">A-11-3</strain>
    </source>
</reference>
<sequence>MRMVPFLLLSLLVVWGVWALQVHSSVACAAGMLAGGSYLLWRRPDLWPEALVSGALMVAVTLPVFWLLAWLSPHWVDQSWQPGLYSRWRLLGMPLGDMAFYACSGFQCGPLLAFMFDFRWQPLQRRMTVHQ</sequence>
<organism evidence="10 11">
    <name type="scientific">Alcanivorax hongdengensis A-11-3</name>
    <dbReference type="NCBI Taxonomy" id="1177179"/>
    <lineage>
        <taxon>Bacteria</taxon>
        <taxon>Pseudomonadati</taxon>
        <taxon>Pseudomonadota</taxon>
        <taxon>Gammaproteobacteria</taxon>
        <taxon>Oceanospirillales</taxon>
        <taxon>Alcanivoracaceae</taxon>
        <taxon>Alcanivorax</taxon>
    </lineage>
</organism>
<proteinExistence type="predicted"/>
<evidence type="ECO:0000313" key="11">
    <source>
        <dbReference type="Proteomes" id="UP000010164"/>
    </source>
</evidence>
<evidence type="ECO:0000313" key="10">
    <source>
        <dbReference type="EMBL" id="EKF75254.1"/>
    </source>
</evidence>
<evidence type="ECO:0000256" key="2">
    <source>
        <dbReference type="ARBA" id="ARBA00004829"/>
    </source>
</evidence>
<dbReference type="PROSITE" id="PS51257">
    <property type="entry name" value="PROKAR_LIPOPROTEIN"/>
    <property type="match status" value="1"/>
</dbReference>
<keyword evidence="6 8" id="KW-0472">Membrane</keyword>
<name>L0WEV6_9GAMM</name>
<evidence type="ECO:0000256" key="4">
    <source>
        <dbReference type="ARBA" id="ARBA00022746"/>
    </source>
</evidence>
<evidence type="ECO:0000256" key="6">
    <source>
        <dbReference type="ARBA" id="ARBA00023136"/>
    </source>
</evidence>
<comment type="pathway">
    <text evidence="2">Carotenoid biosynthesis.</text>
</comment>
<dbReference type="Proteomes" id="UP000010164">
    <property type="component" value="Unassembled WGS sequence"/>
</dbReference>
<comment type="caution">
    <text evidence="10">The sequence shown here is derived from an EMBL/GenBank/DDBJ whole genome shotgun (WGS) entry which is preliminary data.</text>
</comment>
<dbReference type="PATRIC" id="fig|1177179.3.peg.944"/>
<dbReference type="GO" id="GO:0016872">
    <property type="term" value="F:intramolecular lyase activity"/>
    <property type="evidence" value="ECO:0007669"/>
    <property type="project" value="InterPro"/>
</dbReference>
<gene>
    <name evidence="10" type="ORF">A11A3_04720</name>
</gene>
<evidence type="ECO:0000256" key="5">
    <source>
        <dbReference type="ARBA" id="ARBA00022989"/>
    </source>
</evidence>
<dbReference type="AlphaFoldDB" id="L0WEV6"/>
<dbReference type="Pfam" id="PF18916">
    <property type="entry name" value="Lycopene_cyc"/>
    <property type="match status" value="1"/>
</dbReference>
<keyword evidence="7" id="KW-0413">Isomerase</keyword>
<keyword evidence="3 8" id="KW-0812">Transmembrane</keyword>
<evidence type="ECO:0000259" key="9">
    <source>
        <dbReference type="Pfam" id="PF18916"/>
    </source>
</evidence>
<feature type="transmembrane region" description="Helical" evidence="8">
    <location>
        <begin position="91"/>
        <end position="116"/>
    </location>
</feature>
<feature type="domain" description="Lycopene cyclase" evidence="9">
    <location>
        <begin position="31"/>
        <end position="111"/>
    </location>
</feature>
<dbReference type="EMBL" id="AMRJ01000004">
    <property type="protein sequence ID" value="EKF75254.1"/>
    <property type="molecule type" value="Genomic_DNA"/>
</dbReference>
<evidence type="ECO:0000256" key="3">
    <source>
        <dbReference type="ARBA" id="ARBA00022692"/>
    </source>
</evidence>
<evidence type="ECO:0000256" key="1">
    <source>
        <dbReference type="ARBA" id="ARBA00004141"/>
    </source>
</evidence>
<accession>L0WEV6</accession>
<dbReference type="GO" id="GO:0016117">
    <property type="term" value="P:carotenoid biosynthetic process"/>
    <property type="evidence" value="ECO:0007669"/>
    <property type="project" value="UniProtKB-KW"/>
</dbReference>
<evidence type="ECO:0000256" key="7">
    <source>
        <dbReference type="ARBA" id="ARBA00023235"/>
    </source>
</evidence>
<keyword evidence="5 8" id="KW-1133">Transmembrane helix</keyword>
<dbReference type="GO" id="GO:0045436">
    <property type="term" value="F:lycopene beta cyclase activity"/>
    <property type="evidence" value="ECO:0007669"/>
    <property type="project" value="UniProtKB-ARBA"/>
</dbReference>
<dbReference type="InterPro" id="IPR017825">
    <property type="entry name" value="Lycopene_cyclase_dom"/>
</dbReference>
<keyword evidence="11" id="KW-1185">Reference proteome</keyword>
<protein>
    <recommendedName>
        <fullName evidence="9">Lycopene cyclase domain-containing protein</fullName>
    </recommendedName>
</protein>
<keyword evidence="4" id="KW-0125">Carotenoid biosynthesis</keyword>